<comment type="caution">
    <text evidence="1">The sequence shown here is derived from an EMBL/GenBank/DDBJ whole genome shotgun (WGS) entry which is preliminary data.</text>
</comment>
<dbReference type="AlphaFoldDB" id="A0A426X3B7"/>
<sequence>MLAMVLGTNSRVYSERTWQPHGTWRRLLRTRCSCAEAKPGTLPSTCSASARTLWRMRSSASRCRRHCQWRWQELFWSAWVSWACSPEAHRRRRMWMSLKKRRWKETEGGEDEEKVSCGLLLERAVVFFGG</sequence>
<organism evidence="1 2">
    <name type="scientific">Ensete ventricosum</name>
    <name type="common">Abyssinian banana</name>
    <name type="synonym">Musa ensete</name>
    <dbReference type="NCBI Taxonomy" id="4639"/>
    <lineage>
        <taxon>Eukaryota</taxon>
        <taxon>Viridiplantae</taxon>
        <taxon>Streptophyta</taxon>
        <taxon>Embryophyta</taxon>
        <taxon>Tracheophyta</taxon>
        <taxon>Spermatophyta</taxon>
        <taxon>Magnoliopsida</taxon>
        <taxon>Liliopsida</taxon>
        <taxon>Zingiberales</taxon>
        <taxon>Musaceae</taxon>
        <taxon>Ensete</taxon>
    </lineage>
</organism>
<dbReference type="EMBL" id="AMZH03027870">
    <property type="protein sequence ID" value="RRT33959.1"/>
    <property type="molecule type" value="Genomic_DNA"/>
</dbReference>
<gene>
    <name evidence="1" type="ORF">B296_00044970</name>
</gene>
<reference evidence="1 2" key="1">
    <citation type="journal article" date="2014" name="Agronomy (Basel)">
        <title>A Draft Genome Sequence for Ensete ventricosum, the Drought-Tolerant Tree Against Hunger.</title>
        <authorList>
            <person name="Harrison J."/>
            <person name="Moore K.A."/>
            <person name="Paszkiewicz K."/>
            <person name="Jones T."/>
            <person name="Grant M."/>
            <person name="Ambacheew D."/>
            <person name="Muzemil S."/>
            <person name="Studholme D.J."/>
        </authorList>
    </citation>
    <scope>NUCLEOTIDE SEQUENCE [LARGE SCALE GENOMIC DNA]</scope>
</reference>
<dbReference type="Proteomes" id="UP000287651">
    <property type="component" value="Unassembled WGS sequence"/>
</dbReference>
<evidence type="ECO:0000313" key="1">
    <source>
        <dbReference type="EMBL" id="RRT33959.1"/>
    </source>
</evidence>
<proteinExistence type="predicted"/>
<name>A0A426X3B7_ENSVE</name>
<protein>
    <submittedName>
        <fullName evidence="1">Uncharacterized protein</fullName>
    </submittedName>
</protein>
<evidence type="ECO:0000313" key="2">
    <source>
        <dbReference type="Proteomes" id="UP000287651"/>
    </source>
</evidence>
<accession>A0A426X3B7</accession>